<reference evidence="1" key="1">
    <citation type="submission" date="2020-02" db="EMBL/GenBank/DDBJ databases">
        <title>Genome sequencing of the panga catfish, Pangasius djambal.</title>
        <authorList>
            <person name="Wen M."/>
            <person name="Zahm M."/>
            <person name="Roques C."/>
            <person name="Cabau C."/>
            <person name="Klopp C."/>
            <person name="Donnadieu C."/>
            <person name="Jouanno E."/>
            <person name="Avarre J.-C."/>
            <person name="Campet M."/>
            <person name="Ha T."/>
            <person name="Dugue R."/>
            <person name="Lampietro C."/>
            <person name="Louis A."/>
            <person name="Herpin A."/>
            <person name="Echchiki A."/>
            <person name="Berthelot C."/>
            <person name="Parey E."/>
            <person name="Roest-Crollius H."/>
            <person name="Braasch I."/>
            <person name="Postlethwait J.H."/>
            <person name="Bobe J."/>
            <person name="Montfort J."/>
            <person name="Bouchez O."/>
            <person name="Begum T."/>
            <person name="Schartl M."/>
            <person name="Gustiano R."/>
            <person name="Guiguen Y."/>
        </authorList>
    </citation>
    <scope>NUCLEOTIDE SEQUENCE</scope>
    <source>
        <strain evidence="1">Pdj_M5554</strain>
    </source>
</reference>
<evidence type="ECO:0000313" key="1">
    <source>
        <dbReference type="EMBL" id="MCJ8736773.1"/>
    </source>
</evidence>
<dbReference type="Proteomes" id="UP000830395">
    <property type="component" value="Chromosome 10"/>
</dbReference>
<evidence type="ECO:0000313" key="2">
    <source>
        <dbReference type="Proteomes" id="UP000830395"/>
    </source>
</evidence>
<dbReference type="EMBL" id="CM040984">
    <property type="protein sequence ID" value="MCJ8736773.1"/>
    <property type="molecule type" value="Genomic_DNA"/>
</dbReference>
<protein>
    <submittedName>
        <fullName evidence="1">Uncharacterized protein</fullName>
    </submittedName>
</protein>
<keyword evidence="2" id="KW-1185">Reference proteome</keyword>
<sequence length="2210" mass="242117">MGATLSAQRDSKCEEDEEQHSGQDEVPENSAEDKLLQKNGQISSQNGKPENQTDEMNSQSEERDLVDVGSGFVTLKEDASDTTDSIEEGDVSQTSTDNISKQMNNIDDIIAKEENEANNKVNDAEIGFKKIFRFGGFKFTLKKDKIEKVDTDEAIENEKDKNAAGPSEDSRDTTDANPVTSNEQDAEEIKNERMGGDASAESPEAHSEMAVGKVSEFTEHREEAPSDKRLMEDVPQSLEPEEPMSPIKRFFSQGILASLKKKKKEEERPKENEEELKSLDKVVEKETTKEDNTCTCLDVSNGTLNEYKDIQLYKKDESKPAAEGDIMNSLEQDKVQASPFKRLFRKLSTRRHTETKPGDTNVLEPAENISENPQLSTELIRSQKEQETKVVETQPADETMDMSSEESKKKSDSTVSWENLICVRSAKTRVRKTSDSEDETQDKGEVPRRTTESPLESSTDGDHLTSSNEQGGSLAEEDSGSTWKSFKKLVTPKRKSRMEESGSVEQMQSDTEITKDESSCSLRKLISGRKKIKPDGQQENISSDEGSKGTGTDFEDDETPEVVPLSEYEIAEPDILNVMTDGTVESKKEKEVQPIIEEDKPKQMQPLSNVKPLCFDAGPSGIPIPTEYIEELTEFLSKHQQLSDIPEEGIIEESVATPLSFVEWTTQDDTLADDIVDMTADAVTAPEPESEHNEDETTEMVSAVSQLSESPKTSGNVTPISPVYNMRESDTIFQEVVESFSMVPSVLSIATKDKVPEALAVSVSQFIVESTTTTETKVLVTHKKEEATSICIGIVSQEIRAAEVVFPLPLAEGISEITHAVPTEFVSEDLAEESEAAVMATDNVYEAKIKEIKTMLHEVLLLHEQTAETASKSKQQIIMVENIQEEVSPVVQMEDVEDDSTVLSNGILEFTPVHAAMHGGSQLLEEQIITQNMNWPATECPLQPALEEPVFEQLTQNTKIPVEVEKEHRIPDVESLAADVEQLTLVAKAGPVAHSVVESVPDSSLNGISKVIEDVVQVTEVAKSVMHSAVASESDPAMNQASEIIEDMTGVLVSDVKCSETTAPISNVIPISDSIKIEMDLENEVQTKNDPSPHFVDRPTIQVKVNNTELQTAKKNALGTPLSAADVFENIEMTGEEEQAKQKIEPASAETIEEIIDEKIVYDFEVENVSETIGKPTEEREGKESELNTFVRESSLPLATTDEANAIKEPEDLSKIMLGPEIEDTETDTILVEDYKRKQTAGDEIYMLTVNTTETGEETKKPPAISEQPRVFEEVADDGIQPPTTDNSKPVSQPTFSRLIADTQTTAVAPGSRDEDSAKTEAVKRPCVDEESDKSLADEQEHNETAKPEVNPEITTKQDTVQTVKPFPEVEPQPDPDETQTEILPSKPEKTQATESTHEPYEENNQAAEAMVKMTETISTVSCIYEEGTGVECNLSDQTTATLQCFNGRDRESSLEEVIRPCVDDQSVMSDTLLAKQEDTETAKPEVNTEIITEHQEAVETVKTYPKVEPQHNTEQPQKEILSLKTEVSQATESSHEPYKEDNQVTGTAEITETISSVIYEEETRVRCKIFDQPVETGQCFKGVDGVPVSTMEHVTEILPKDEAESPEGFVISETEGSEHVMEEIKANTYQVSADVVREHEAEMTVGSKQNTVSPDVTEQEVVSEIDIANAAVAEKNTVLTAALKLKEETTVIISEGHTVVTAEPVAESPIVTENKTKPEVNEVKAETLEVTESKADIIVVSEVQAETPVVASLVTELEVETPVVTSTEEPVNIEALSLTSVINAFQSDLKPVHEPEVSTGTTLRETPIVFSGIQTATGLSLVQTAALSPILKEVSEKENANVNRPVIVEVTEPKLEMLMVTEAISHTSAVPAMEEQTFETSTLQTETLVRTCVEKNVEALGSVVTSIKEDTDTGSLVLNTTVSEAQLKSVVPAVQTLVELTATDVPAIQKPTDGKFSELLQEPELSMVAQEIKETKLETPDAVDVNALNITVAKETRVEAPGVTELIIKGAVLTSVVPEFEVTSVTEDMGSSVFTLIAEEPTVASCIQLPIASVAPVAQTLKMVPAEVQRPTVIPVVETLAVNSAVKEVVMPFVGPEVKERHHDAQVAVNIEVKQSPLTEIEVKVTEIIEQVTLDVENTAHPKEDSEGPEEGSGRLKEVSVPILEMVESLPGADDDVWEDAVDDIIDDPGSSTKASGGLQDTAMCYGDK</sequence>
<name>A0ACC5YMI4_9TELE</name>
<comment type="caution">
    <text evidence="1">The sequence shown here is derived from an EMBL/GenBank/DDBJ whole genome shotgun (WGS) entry which is preliminary data.</text>
</comment>
<accession>A0ACC5YMI4</accession>
<gene>
    <name evidence="1" type="ORF">PDJAM_G00016420</name>
</gene>
<proteinExistence type="predicted"/>
<organism evidence="1 2">
    <name type="scientific">Pangasius djambal</name>
    <dbReference type="NCBI Taxonomy" id="1691987"/>
    <lineage>
        <taxon>Eukaryota</taxon>
        <taxon>Metazoa</taxon>
        <taxon>Chordata</taxon>
        <taxon>Craniata</taxon>
        <taxon>Vertebrata</taxon>
        <taxon>Euteleostomi</taxon>
        <taxon>Actinopterygii</taxon>
        <taxon>Neopterygii</taxon>
        <taxon>Teleostei</taxon>
        <taxon>Ostariophysi</taxon>
        <taxon>Siluriformes</taxon>
        <taxon>Pangasiidae</taxon>
        <taxon>Pangasius</taxon>
    </lineage>
</organism>